<dbReference type="InterPro" id="IPR014729">
    <property type="entry name" value="Rossmann-like_a/b/a_fold"/>
</dbReference>
<dbReference type="Gene3D" id="3.40.50.620">
    <property type="entry name" value="HUPs"/>
    <property type="match status" value="1"/>
</dbReference>
<evidence type="ECO:0000256" key="7">
    <source>
        <dbReference type="ARBA" id="ARBA00049929"/>
    </source>
</evidence>
<dbReference type="PROSITE" id="PS00178">
    <property type="entry name" value="AA_TRNA_LIGASE_I"/>
    <property type="match status" value="1"/>
</dbReference>
<evidence type="ECO:0000313" key="11">
    <source>
        <dbReference type="Proteomes" id="UP000001626"/>
    </source>
</evidence>
<dbReference type="AlphaFoldDB" id="D9TN69"/>
<dbReference type="STRING" id="580327.Tthe_1466"/>
<feature type="binding site" evidence="8">
    <location>
        <position position="132"/>
    </location>
    <ligand>
        <name>L-tryptophan</name>
        <dbReference type="ChEBI" id="CHEBI:57912"/>
    </ligand>
</feature>
<dbReference type="eggNOG" id="COG0180">
    <property type="taxonomic scope" value="Bacteria"/>
</dbReference>
<feature type="binding site" evidence="8">
    <location>
        <begin position="9"/>
        <end position="11"/>
    </location>
    <ligand>
        <name>ATP</name>
        <dbReference type="ChEBI" id="CHEBI:30616"/>
    </ligand>
</feature>
<dbReference type="PANTHER" id="PTHR43766:SF1">
    <property type="entry name" value="TRYPTOPHAN--TRNA LIGASE, MITOCHONDRIAL"/>
    <property type="match status" value="1"/>
</dbReference>
<keyword evidence="2 8" id="KW-0436">Ligase</keyword>
<keyword evidence="4 8" id="KW-0067">ATP-binding</keyword>
<accession>D9TN69</accession>
<feature type="binding site" evidence="8">
    <location>
        <begin position="17"/>
        <end position="18"/>
    </location>
    <ligand>
        <name>ATP</name>
        <dbReference type="ChEBI" id="CHEBI:30616"/>
    </ligand>
</feature>
<keyword evidence="8" id="KW-0963">Cytoplasm</keyword>
<dbReference type="HAMAP" id="MF_00140_B">
    <property type="entry name" value="Trp_tRNA_synth_B"/>
    <property type="match status" value="1"/>
</dbReference>
<evidence type="ECO:0000256" key="5">
    <source>
        <dbReference type="ARBA" id="ARBA00022917"/>
    </source>
</evidence>
<sequence length="327" mass="37105">MQRVFSGVQPTGDIHIGNYLGAMRQFVKLQNDYSCLFCIVDLHALTVPQDPETLRKKSIELAGLYLAIGLDPKKVIIFVQSHVPEHPELAWLLQCMTYFGELSRMTQFKDKSKGKETVSVGLFTYPDLMAADILLYDTNFVPVGNDQKQHLELTRDIAIRFNNRFGETFVVPEPMILKTGSRIMSLTEPDKKMSKSSENQYSKINLLDEPSQIKKKIMRAVTDSENVIRYDPENKPGLSNLLTLYSSFTDISIEEAEARFKGQGYGTLKKELADVIVERLSEIQNNYKNLDLNYINEILKEGAEKASSIAKVTIERVKDKMGLLPIK</sequence>
<evidence type="ECO:0000313" key="10">
    <source>
        <dbReference type="EMBL" id="ADL68979.1"/>
    </source>
</evidence>
<dbReference type="InterPro" id="IPR002305">
    <property type="entry name" value="aa-tRNA-synth_Ic"/>
</dbReference>
<dbReference type="RefSeq" id="WP_013297946.1">
    <property type="nucleotide sequence ID" value="NC_014410.1"/>
</dbReference>
<dbReference type="InterPro" id="IPR002306">
    <property type="entry name" value="Trp-tRNA-ligase"/>
</dbReference>
<comment type="catalytic activity">
    <reaction evidence="7 8">
        <text>tRNA(Trp) + L-tryptophan + ATP = L-tryptophyl-tRNA(Trp) + AMP + diphosphate + H(+)</text>
        <dbReference type="Rhea" id="RHEA:24080"/>
        <dbReference type="Rhea" id="RHEA-COMP:9671"/>
        <dbReference type="Rhea" id="RHEA-COMP:9705"/>
        <dbReference type="ChEBI" id="CHEBI:15378"/>
        <dbReference type="ChEBI" id="CHEBI:30616"/>
        <dbReference type="ChEBI" id="CHEBI:33019"/>
        <dbReference type="ChEBI" id="CHEBI:57912"/>
        <dbReference type="ChEBI" id="CHEBI:78442"/>
        <dbReference type="ChEBI" id="CHEBI:78535"/>
        <dbReference type="ChEBI" id="CHEBI:456215"/>
        <dbReference type="EC" id="6.1.1.2"/>
    </reaction>
</comment>
<organism evidence="10 11">
    <name type="scientific">Thermoanaerobacterium thermosaccharolyticum (strain ATCC 7956 / DSM 571 / NCIMB 9385 / NCA 3814 / NCTC 13789 / WDCM 00135 / 2032)</name>
    <name type="common">Clostridium thermosaccharolyticum</name>
    <dbReference type="NCBI Taxonomy" id="580327"/>
    <lineage>
        <taxon>Bacteria</taxon>
        <taxon>Bacillati</taxon>
        <taxon>Bacillota</taxon>
        <taxon>Clostridia</taxon>
        <taxon>Thermoanaerobacterales</taxon>
        <taxon>Thermoanaerobacteraceae</taxon>
        <taxon>Thermoanaerobacterium</taxon>
    </lineage>
</organism>
<evidence type="ECO:0000256" key="3">
    <source>
        <dbReference type="ARBA" id="ARBA00022741"/>
    </source>
</evidence>
<proteinExistence type="inferred from homology"/>
<comment type="subcellular location">
    <subcellularLocation>
        <location evidence="8">Cytoplasm</location>
    </subcellularLocation>
</comment>
<dbReference type="CDD" id="cd00806">
    <property type="entry name" value="TrpRS_core"/>
    <property type="match status" value="1"/>
</dbReference>
<dbReference type="EMBL" id="CP002171">
    <property type="protein sequence ID" value="ADL68979.1"/>
    <property type="molecule type" value="Genomic_DNA"/>
</dbReference>
<evidence type="ECO:0000256" key="8">
    <source>
        <dbReference type="HAMAP-Rule" id="MF_00140"/>
    </source>
</evidence>
<dbReference type="Gene3D" id="1.10.240.10">
    <property type="entry name" value="Tyrosyl-Transfer RNA Synthetase"/>
    <property type="match status" value="1"/>
</dbReference>
<name>D9TN69_THETC</name>
<dbReference type="GeneID" id="93864307"/>
<feature type="binding site" evidence="8">
    <location>
        <begin position="144"/>
        <end position="146"/>
    </location>
    <ligand>
        <name>ATP</name>
        <dbReference type="ChEBI" id="CHEBI:30616"/>
    </ligand>
</feature>
<feature type="binding site" evidence="8">
    <location>
        <begin position="192"/>
        <end position="196"/>
    </location>
    <ligand>
        <name>ATP</name>
        <dbReference type="ChEBI" id="CHEBI:30616"/>
    </ligand>
</feature>
<dbReference type="OrthoDB" id="9801042at2"/>
<keyword evidence="11" id="KW-1185">Reference proteome</keyword>
<dbReference type="InterPro" id="IPR001412">
    <property type="entry name" value="aa-tRNA-synth_I_CS"/>
</dbReference>
<feature type="binding site" evidence="8">
    <location>
        <position position="183"/>
    </location>
    <ligand>
        <name>ATP</name>
        <dbReference type="ChEBI" id="CHEBI:30616"/>
    </ligand>
</feature>
<gene>
    <name evidence="8" type="primary">trpS</name>
    <name evidence="10" type="ordered locus">Tthe_1466</name>
</gene>
<dbReference type="PANTHER" id="PTHR43766">
    <property type="entry name" value="TRYPTOPHAN--TRNA LIGASE, MITOCHONDRIAL"/>
    <property type="match status" value="1"/>
</dbReference>
<comment type="subunit">
    <text evidence="8">Homodimer.</text>
</comment>
<dbReference type="SUPFAM" id="SSF52374">
    <property type="entry name" value="Nucleotidylyl transferase"/>
    <property type="match status" value="1"/>
</dbReference>
<evidence type="ECO:0000256" key="1">
    <source>
        <dbReference type="ARBA" id="ARBA00005594"/>
    </source>
</evidence>
<comment type="similarity">
    <text evidence="1 8 9">Belongs to the class-I aminoacyl-tRNA synthetase family.</text>
</comment>
<dbReference type="HOGENOM" id="CLU_029244_1_1_9"/>
<dbReference type="Pfam" id="PF00579">
    <property type="entry name" value="tRNA-synt_1b"/>
    <property type="match status" value="1"/>
</dbReference>
<dbReference type="Proteomes" id="UP000001626">
    <property type="component" value="Chromosome"/>
</dbReference>
<dbReference type="GO" id="GO:0005524">
    <property type="term" value="F:ATP binding"/>
    <property type="evidence" value="ECO:0007669"/>
    <property type="project" value="UniProtKB-UniRule"/>
</dbReference>
<dbReference type="InterPro" id="IPR024109">
    <property type="entry name" value="Trp-tRNA-ligase_bac-type"/>
</dbReference>
<dbReference type="InterPro" id="IPR050203">
    <property type="entry name" value="Trp-tRNA_synthetase"/>
</dbReference>
<feature type="short sequence motif" description="'KMSKS' region" evidence="8">
    <location>
        <begin position="192"/>
        <end position="196"/>
    </location>
</feature>
<evidence type="ECO:0000256" key="6">
    <source>
        <dbReference type="ARBA" id="ARBA00023146"/>
    </source>
</evidence>
<dbReference type="EC" id="6.1.1.2" evidence="8"/>
<dbReference type="GO" id="GO:0005829">
    <property type="term" value="C:cytosol"/>
    <property type="evidence" value="ECO:0007669"/>
    <property type="project" value="TreeGrafter"/>
</dbReference>
<dbReference type="GO" id="GO:0006436">
    <property type="term" value="P:tryptophanyl-tRNA aminoacylation"/>
    <property type="evidence" value="ECO:0007669"/>
    <property type="project" value="UniProtKB-UniRule"/>
</dbReference>
<keyword evidence="6 8" id="KW-0030">Aminoacyl-tRNA synthetase</keyword>
<dbReference type="KEGG" id="ttm:Tthe_1466"/>
<dbReference type="FunFam" id="1.10.240.10:FF:000002">
    <property type="entry name" value="Tryptophan--tRNA ligase"/>
    <property type="match status" value="1"/>
</dbReference>
<dbReference type="NCBIfam" id="TIGR00233">
    <property type="entry name" value="trpS"/>
    <property type="match status" value="1"/>
</dbReference>
<keyword evidence="5 8" id="KW-0648">Protein biosynthesis</keyword>
<evidence type="ECO:0000256" key="9">
    <source>
        <dbReference type="RuleBase" id="RU363036"/>
    </source>
</evidence>
<evidence type="ECO:0000256" key="4">
    <source>
        <dbReference type="ARBA" id="ARBA00022840"/>
    </source>
</evidence>
<protein>
    <recommendedName>
        <fullName evidence="8">Tryptophan--tRNA ligase</fullName>
        <ecNumber evidence="8">6.1.1.2</ecNumber>
    </recommendedName>
    <alternativeName>
        <fullName evidence="8">Tryptophanyl-tRNA synthetase</fullName>
        <shortName evidence="8">TrpRS</shortName>
    </alternativeName>
</protein>
<dbReference type="PRINTS" id="PR01039">
    <property type="entry name" value="TRNASYNTHTRP"/>
</dbReference>
<evidence type="ECO:0000256" key="2">
    <source>
        <dbReference type="ARBA" id="ARBA00022598"/>
    </source>
</evidence>
<keyword evidence="3 8" id="KW-0547">Nucleotide-binding</keyword>
<dbReference type="GO" id="GO:0004830">
    <property type="term" value="F:tryptophan-tRNA ligase activity"/>
    <property type="evidence" value="ECO:0007669"/>
    <property type="project" value="UniProtKB-UniRule"/>
</dbReference>
<comment type="function">
    <text evidence="8">Catalyzes the attachment of tryptophan to tRNA(Trp).</text>
</comment>
<reference evidence="10 11" key="1">
    <citation type="submission" date="2010-08" db="EMBL/GenBank/DDBJ databases">
        <title>Complete sequence of Thermoanaerobacterium thermosaccharolyticum DSM 571.</title>
        <authorList>
            <consortium name="US DOE Joint Genome Institute"/>
            <person name="Lucas S."/>
            <person name="Copeland A."/>
            <person name="Lapidus A."/>
            <person name="Cheng J.-F."/>
            <person name="Bruce D."/>
            <person name="Goodwin L."/>
            <person name="Pitluck S."/>
            <person name="Teshima H."/>
            <person name="Detter J.C."/>
            <person name="Han C."/>
            <person name="Tapia R."/>
            <person name="Land M."/>
            <person name="Hauser L."/>
            <person name="Chang Y.-J."/>
            <person name="Jeffries C."/>
            <person name="Kyrpides N."/>
            <person name="Ivanova N."/>
            <person name="Mikhailova N."/>
            <person name="Hemme C.L."/>
            <person name="Woyke T."/>
        </authorList>
    </citation>
    <scope>NUCLEOTIDE SEQUENCE [LARGE SCALE GENOMIC DNA]</scope>
    <source>
        <strain evidence="11">ATCC 7956 / DSM 571 / NCIMB 9385 / NCA 3814 / NCTC 13789 / WDCM 00135 / 2032</strain>
    </source>
</reference>
<feature type="short sequence motif" description="'HIGH' region" evidence="8">
    <location>
        <begin position="10"/>
        <end position="18"/>
    </location>
</feature>